<dbReference type="AlphaFoldDB" id="A0A4Y7IWR6"/>
<sequence length="73" mass="8240">MNWELPTRLPHRLSQRSGTVDEWKILVQLKPGLEKERDPMVGIMDLMKELGKVRKIADGGDGLAVLTEQGLML</sequence>
<keyword evidence="2" id="KW-1185">Reference proteome</keyword>
<dbReference type="Gramene" id="RZC52191">
    <property type="protein sequence ID" value="RZC52191"/>
    <property type="gene ID" value="C5167_020613"/>
</dbReference>
<evidence type="ECO:0000313" key="1">
    <source>
        <dbReference type="EMBL" id="RZC52191.1"/>
    </source>
</evidence>
<organism evidence="1 2">
    <name type="scientific">Papaver somniferum</name>
    <name type="common">Opium poppy</name>
    <dbReference type="NCBI Taxonomy" id="3469"/>
    <lineage>
        <taxon>Eukaryota</taxon>
        <taxon>Viridiplantae</taxon>
        <taxon>Streptophyta</taxon>
        <taxon>Embryophyta</taxon>
        <taxon>Tracheophyta</taxon>
        <taxon>Spermatophyta</taxon>
        <taxon>Magnoliopsida</taxon>
        <taxon>Ranunculales</taxon>
        <taxon>Papaveraceae</taxon>
        <taxon>Papaveroideae</taxon>
        <taxon>Papaver</taxon>
    </lineage>
</organism>
<accession>A0A4Y7IWR6</accession>
<proteinExistence type="predicted"/>
<evidence type="ECO:0000313" key="2">
    <source>
        <dbReference type="Proteomes" id="UP000316621"/>
    </source>
</evidence>
<protein>
    <submittedName>
        <fullName evidence="1">Uncharacterized protein</fullName>
    </submittedName>
</protein>
<name>A0A4Y7IWR6_PAPSO</name>
<reference evidence="1 2" key="1">
    <citation type="journal article" date="2018" name="Science">
        <title>The opium poppy genome and morphinan production.</title>
        <authorList>
            <person name="Guo L."/>
            <person name="Winzer T."/>
            <person name="Yang X."/>
            <person name="Li Y."/>
            <person name="Ning Z."/>
            <person name="He Z."/>
            <person name="Teodor R."/>
            <person name="Lu Y."/>
            <person name="Bowser T.A."/>
            <person name="Graham I.A."/>
            <person name="Ye K."/>
        </authorList>
    </citation>
    <scope>NUCLEOTIDE SEQUENCE [LARGE SCALE GENOMIC DNA]</scope>
    <source>
        <strain evidence="2">cv. HN1</strain>
        <tissue evidence="1">Leaves</tissue>
    </source>
</reference>
<dbReference type="Proteomes" id="UP000316621">
    <property type="component" value="Chromosome 2"/>
</dbReference>
<dbReference type="EMBL" id="CM010716">
    <property type="protein sequence ID" value="RZC52191.1"/>
    <property type="molecule type" value="Genomic_DNA"/>
</dbReference>
<gene>
    <name evidence="1" type="ORF">C5167_020613</name>
</gene>